<dbReference type="Proteomes" id="UP000257200">
    <property type="component" value="Unplaced"/>
</dbReference>
<evidence type="ECO:0000256" key="4">
    <source>
        <dbReference type="ARBA" id="ARBA00020365"/>
    </source>
</evidence>
<keyword evidence="6" id="KW-0597">Phosphoprotein</keyword>
<organism evidence="10 11">
    <name type="scientific">Acanthochromis polyacanthus</name>
    <name type="common">spiny chromis</name>
    <dbReference type="NCBI Taxonomy" id="80966"/>
    <lineage>
        <taxon>Eukaryota</taxon>
        <taxon>Metazoa</taxon>
        <taxon>Chordata</taxon>
        <taxon>Craniata</taxon>
        <taxon>Vertebrata</taxon>
        <taxon>Euteleostomi</taxon>
        <taxon>Actinopterygii</taxon>
        <taxon>Neopterygii</taxon>
        <taxon>Teleostei</taxon>
        <taxon>Neoteleostei</taxon>
        <taxon>Acanthomorphata</taxon>
        <taxon>Ovalentaria</taxon>
        <taxon>Pomacentridae</taxon>
        <taxon>Acanthochromis</taxon>
    </lineage>
</organism>
<reference evidence="10" key="1">
    <citation type="submission" date="2025-08" db="UniProtKB">
        <authorList>
            <consortium name="Ensembl"/>
        </authorList>
    </citation>
    <scope>IDENTIFICATION</scope>
</reference>
<dbReference type="SUPFAM" id="SSF54403">
    <property type="entry name" value="Cystatin/monellin"/>
    <property type="match status" value="1"/>
</dbReference>
<keyword evidence="5" id="KW-0964">Secreted</keyword>
<dbReference type="Pfam" id="PF07448">
    <property type="entry name" value="Spp-24"/>
    <property type="match status" value="1"/>
</dbReference>
<dbReference type="Gene3D" id="3.10.450.10">
    <property type="match status" value="1"/>
</dbReference>
<proteinExistence type="inferred from homology"/>
<evidence type="ECO:0000313" key="11">
    <source>
        <dbReference type="Proteomes" id="UP000257200"/>
    </source>
</evidence>
<comment type="similarity">
    <text evidence="3">Belongs to the SPP2 family.</text>
</comment>
<comment type="function">
    <text evidence="1">Could coordinate an aspect of bone turnover.</text>
</comment>
<dbReference type="InterPro" id="IPR010892">
    <property type="entry name" value="Spp-24"/>
</dbReference>
<keyword evidence="8" id="KW-1015">Disulfide bond</keyword>
<evidence type="ECO:0000256" key="5">
    <source>
        <dbReference type="ARBA" id="ARBA00022525"/>
    </source>
</evidence>
<dbReference type="AlphaFoldDB" id="A0A3Q1F669"/>
<keyword evidence="11" id="KW-1185">Reference proteome</keyword>
<keyword evidence="7" id="KW-0732">Signal</keyword>
<evidence type="ECO:0000256" key="2">
    <source>
        <dbReference type="ARBA" id="ARBA00004613"/>
    </source>
</evidence>
<dbReference type="PANTHER" id="PTHR15444">
    <property type="entry name" value="SECRETED PHOSPHOPROTEIN 24"/>
    <property type="match status" value="1"/>
</dbReference>
<evidence type="ECO:0000256" key="7">
    <source>
        <dbReference type="ARBA" id="ARBA00022729"/>
    </source>
</evidence>
<dbReference type="PANTHER" id="PTHR15444:SF4">
    <property type="entry name" value="SECRETED PHOSPHOPROTEIN 24"/>
    <property type="match status" value="1"/>
</dbReference>
<evidence type="ECO:0000256" key="1">
    <source>
        <dbReference type="ARBA" id="ARBA00002371"/>
    </source>
</evidence>
<dbReference type="GO" id="GO:0046849">
    <property type="term" value="P:bone remodeling"/>
    <property type="evidence" value="ECO:0007669"/>
    <property type="project" value="InterPro"/>
</dbReference>
<comment type="subcellular location">
    <subcellularLocation>
        <location evidence="2">Secreted</location>
    </subcellularLocation>
</comment>
<dbReference type="STRING" id="80966.ENSAPOP00000002800"/>
<evidence type="ECO:0000313" key="10">
    <source>
        <dbReference type="Ensembl" id="ENSAPOP00000002800.1"/>
    </source>
</evidence>
<evidence type="ECO:0000256" key="3">
    <source>
        <dbReference type="ARBA" id="ARBA00008576"/>
    </source>
</evidence>
<accession>A0A3Q1F669</accession>
<dbReference type="InParanoid" id="A0A3Q1F669"/>
<sequence length="174" mass="19360">LKEKDAELLSELHLIWTSVMEKHCNYRWRPGICTETLIFIILDSSPHILVLPRTGLTSTNDLLMTFVIKETECPKTSRSDPQTCAFRPGFFVPSFSCSSRVRVSAASAQVISLRCGRDGSSSSSESSEEVRAFPLFLQSVNTCVTVHVKGVQTDKAQSIKHQRNKCSSLKRPGL</sequence>
<dbReference type="GO" id="GO:0005576">
    <property type="term" value="C:extracellular region"/>
    <property type="evidence" value="ECO:0007669"/>
    <property type="project" value="UniProtKB-SubCell"/>
</dbReference>
<protein>
    <recommendedName>
        <fullName evidence="4">Secreted phosphoprotein 24</fullName>
    </recommendedName>
    <alternativeName>
        <fullName evidence="9">Secreted phosphoprotein 2</fullName>
    </alternativeName>
</protein>
<evidence type="ECO:0000256" key="9">
    <source>
        <dbReference type="ARBA" id="ARBA00029627"/>
    </source>
</evidence>
<evidence type="ECO:0000256" key="8">
    <source>
        <dbReference type="ARBA" id="ARBA00023157"/>
    </source>
</evidence>
<name>A0A3Q1F669_9TELE</name>
<dbReference type="Ensembl" id="ENSAPOT00000012827.1">
    <property type="protein sequence ID" value="ENSAPOP00000002800.1"/>
    <property type="gene ID" value="ENSAPOG00000000960.1"/>
</dbReference>
<evidence type="ECO:0000256" key="6">
    <source>
        <dbReference type="ARBA" id="ARBA00022553"/>
    </source>
</evidence>
<dbReference type="InterPro" id="IPR046350">
    <property type="entry name" value="Cystatin_sf"/>
</dbReference>
<reference evidence="10" key="2">
    <citation type="submission" date="2025-09" db="UniProtKB">
        <authorList>
            <consortium name="Ensembl"/>
        </authorList>
    </citation>
    <scope>IDENTIFICATION</scope>
</reference>